<evidence type="ECO:0000313" key="1">
    <source>
        <dbReference type="EMBL" id="OON16712.1"/>
    </source>
</evidence>
<keyword evidence="2" id="KW-1185">Reference proteome</keyword>
<name>A0A1S8WQF5_OPIVI</name>
<sequence>MLTENSVHASASVKSNVFHCNACYATRASENDEIELAKRAQQHWDSGLFSDCHYHSMQLVQAKATELLYTIKVDGDKLTPPHQQGESHDFLMWRVNRLLPGDGKGCGTAVGVGQKSDTYGKSKHKVMITPGGAIESSFPFHSLYDATLEQIARKRYNDGQFSVDDCELLEKSDQQIDGVQLGKYKLATYDERTYNSSTLYDDMDLLMLGQMSEGSNQCDLNGYWAPVNKHY</sequence>
<dbReference type="AlphaFoldDB" id="A0A1S8WQF5"/>
<dbReference type="Proteomes" id="UP000243686">
    <property type="component" value="Unassembled WGS sequence"/>
</dbReference>
<organism evidence="1 2">
    <name type="scientific">Opisthorchis viverrini</name>
    <name type="common">Southeast Asian liver fluke</name>
    <dbReference type="NCBI Taxonomy" id="6198"/>
    <lineage>
        <taxon>Eukaryota</taxon>
        <taxon>Metazoa</taxon>
        <taxon>Spiralia</taxon>
        <taxon>Lophotrochozoa</taxon>
        <taxon>Platyhelminthes</taxon>
        <taxon>Trematoda</taxon>
        <taxon>Digenea</taxon>
        <taxon>Opisthorchiida</taxon>
        <taxon>Opisthorchiata</taxon>
        <taxon>Opisthorchiidae</taxon>
        <taxon>Opisthorchis</taxon>
    </lineage>
</organism>
<reference evidence="1 2" key="1">
    <citation type="submission" date="2015-03" db="EMBL/GenBank/DDBJ databases">
        <title>Draft genome of the nematode, Opisthorchis viverrini.</title>
        <authorList>
            <person name="Mitreva M."/>
        </authorList>
    </citation>
    <scope>NUCLEOTIDE SEQUENCE [LARGE SCALE GENOMIC DNA]</scope>
    <source>
        <strain evidence="1">Khon Kaen</strain>
    </source>
</reference>
<feature type="non-terminal residue" evidence="1">
    <location>
        <position position="231"/>
    </location>
</feature>
<proteinExistence type="predicted"/>
<gene>
    <name evidence="1" type="ORF">X801_07464</name>
</gene>
<accession>A0A1S8WQF5</accession>
<dbReference type="EMBL" id="KV896691">
    <property type="protein sequence ID" value="OON16712.1"/>
    <property type="molecule type" value="Genomic_DNA"/>
</dbReference>
<evidence type="ECO:0000313" key="2">
    <source>
        <dbReference type="Proteomes" id="UP000243686"/>
    </source>
</evidence>
<protein>
    <submittedName>
        <fullName evidence="1">Uncharacterized protein</fullName>
    </submittedName>
</protein>